<dbReference type="Proteomes" id="UP001142153">
    <property type="component" value="Unassembled WGS sequence"/>
</dbReference>
<dbReference type="Gene3D" id="3.10.180.10">
    <property type="entry name" value="2,3-Dihydroxybiphenyl 1,2-Dioxygenase, domain 1"/>
    <property type="match status" value="1"/>
</dbReference>
<keyword evidence="2" id="KW-1185">Reference proteome</keyword>
<evidence type="ECO:0000313" key="2">
    <source>
        <dbReference type="Proteomes" id="UP001142153"/>
    </source>
</evidence>
<gene>
    <name evidence="1" type="ORF">O6P37_07905</name>
</gene>
<comment type="caution">
    <text evidence="1">The sequence shown here is derived from an EMBL/GenBank/DDBJ whole genome shotgun (WGS) entry which is preliminary data.</text>
</comment>
<dbReference type="Pfam" id="PF13669">
    <property type="entry name" value="Glyoxalase_4"/>
    <property type="match status" value="1"/>
</dbReference>
<accession>A0ABT4PQD6</accession>
<protein>
    <submittedName>
        <fullName evidence="1">VOC family protein</fullName>
    </submittedName>
</protein>
<proteinExistence type="predicted"/>
<organism evidence="1 2">
    <name type="scientific">Mycobacterium hippophais</name>
    <dbReference type="NCBI Taxonomy" id="3016340"/>
    <lineage>
        <taxon>Bacteria</taxon>
        <taxon>Bacillati</taxon>
        <taxon>Actinomycetota</taxon>
        <taxon>Actinomycetes</taxon>
        <taxon>Mycobacteriales</taxon>
        <taxon>Mycobacteriaceae</taxon>
        <taxon>Mycobacterium</taxon>
    </lineage>
</organism>
<sequence>MPESPFAGPVRQFGYVVDDFDRAMDGWLAAGVGPWFVLRGLPQAGLYRGEPCEVTLSIGMTNIGDMQIEVIQQEDDAPSVYSEFLASGRHGFHQLAWWVDDFDAALNGAADRGWPVVWSGGQDVGVRFAYVEPHAGPAAIYEITERSDAIVGLDAMLRAATADWDGTDPIRRLN</sequence>
<dbReference type="EMBL" id="JAPZPY010000002">
    <property type="protein sequence ID" value="MCZ8378778.1"/>
    <property type="molecule type" value="Genomic_DNA"/>
</dbReference>
<dbReference type="InterPro" id="IPR029068">
    <property type="entry name" value="Glyas_Bleomycin-R_OHBP_Dase"/>
</dbReference>
<dbReference type="RefSeq" id="WP_269893526.1">
    <property type="nucleotide sequence ID" value="NZ_JAPZPY010000002.1"/>
</dbReference>
<evidence type="ECO:0000313" key="1">
    <source>
        <dbReference type="EMBL" id="MCZ8378778.1"/>
    </source>
</evidence>
<reference evidence="1" key="1">
    <citation type="submission" date="2022-12" db="EMBL/GenBank/DDBJ databases">
        <authorList>
            <person name="Deng Y."/>
            <person name="Zhang Y.-Q."/>
        </authorList>
    </citation>
    <scope>NUCLEOTIDE SEQUENCE</scope>
    <source>
        <strain evidence="1">CPCC 205372</strain>
    </source>
</reference>
<name>A0ABT4PQD6_9MYCO</name>
<dbReference type="SUPFAM" id="SSF54593">
    <property type="entry name" value="Glyoxalase/Bleomycin resistance protein/Dihydroxybiphenyl dioxygenase"/>
    <property type="match status" value="1"/>
</dbReference>